<dbReference type="EMBL" id="SRLO01000075">
    <property type="protein sequence ID" value="TNN78316.1"/>
    <property type="molecule type" value="Genomic_DNA"/>
</dbReference>
<comment type="caution">
    <text evidence="2">The sequence shown here is derived from an EMBL/GenBank/DDBJ whole genome shotgun (WGS) entry which is preliminary data.</text>
</comment>
<protein>
    <submittedName>
        <fullName evidence="2">Uncharacterized protein</fullName>
    </submittedName>
</protein>
<sequence length="137" mass="15094">MASDATANQPERGPFTTWTREREAEASACDQTEATELGFFLRTFAVIIFVRSKFPAELLSQCSYAATTLTIHAGKLFNCWEDCLSAERSSDRSAVITGSLRWRQGRGPLKKRTDARERERNVAECEVSSAGGGEPAV</sequence>
<evidence type="ECO:0000256" key="1">
    <source>
        <dbReference type="SAM" id="MobiDB-lite"/>
    </source>
</evidence>
<feature type="compositionally biased region" description="Basic and acidic residues" evidence="1">
    <location>
        <begin position="111"/>
        <end position="123"/>
    </location>
</feature>
<name>A0A4Z2IKB7_9TELE</name>
<proteinExistence type="predicted"/>
<keyword evidence="3" id="KW-1185">Reference proteome</keyword>
<feature type="region of interest" description="Disordered" evidence="1">
    <location>
        <begin position="1"/>
        <end position="22"/>
    </location>
</feature>
<evidence type="ECO:0000313" key="2">
    <source>
        <dbReference type="EMBL" id="TNN78316.1"/>
    </source>
</evidence>
<feature type="region of interest" description="Disordered" evidence="1">
    <location>
        <begin position="107"/>
        <end position="137"/>
    </location>
</feature>
<dbReference type="AlphaFoldDB" id="A0A4Z2IKB7"/>
<gene>
    <name evidence="2" type="ORF">EYF80_011556</name>
</gene>
<dbReference type="Proteomes" id="UP000314294">
    <property type="component" value="Unassembled WGS sequence"/>
</dbReference>
<reference evidence="2 3" key="1">
    <citation type="submission" date="2019-03" db="EMBL/GenBank/DDBJ databases">
        <title>First draft genome of Liparis tanakae, snailfish: a comprehensive survey of snailfish specific genes.</title>
        <authorList>
            <person name="Kim W."/>
            <person name="Song I."/>
            <person name="Jeong J.-H."/>
            <person name="Kim D."/>
            <person name="Kim S."/>
            <person name="Ryu S."/>
            <person name="Song J.Y."/>
            <person name="Lee S.K."/>
        </authorList>
    </citation>
    <scope>NUCLEOTIDE SEQUENCE [LARGE SCALE GENOMIC DNA]</scope>
    <source>
        <tissue evidence="2">Muscle</tissue>
    </source>
</reference>
<evidence type="ECO:0000313" key="3">
    <source>
        <dbReference type="Proteomes" id="UP000314294"/>
    </source>
</evidence>
<accession>A0A4Z2IKB7</accession>
<organism evidence="2 3">
    <name type="scientific">Liparis tanakae</name>
    <name type="common">Tanaka's snailfish</name>
    <dbReference type="NCBI Taxonomy" id="230148"/>
    <lineage>
        <taxon>Eukaryota</taxon>
        <taxon>Metazoa</taxon>
        <taxon>Chordata</taxon>
        <taxon>Craniata</taxon>
        <taxon>Vertebrata</taxon>
        <taxon>Euteleostomi</taxon>
        <taxon>Actinopterygii</taxon>
        <taxon>Neopterygii</taxon>
        <taxon>Teleostei</taxon>
        <taxon>Neoteleostei</taxon>
        <taxon>Acanthomorphata</taxon>
        <taxon>Eupercaria</taxon>
        <taxon>Perciformes</taxon>
        <taxon>Cottioidei</taxon>
        <taxon>Cottales</taxon>
        <taxon>Liparidae</taxon>
        <taxon>Liparis</taxon>
    </lineage>
</organism>